<dbReference type="Pfam" id="PF19077">
    <property type="entry name" value="Big_13"/>
    <property type="match status" value="3"/>
</dbReference>
<dbReference type="PANTHER" id="PTHR22901">
    <property type="entry name" value="SIALATE O-ACETYLESTERASE"/>
    <property type="match status" value="1"/>
</dbReference>
<feature type="domain" description="Bacterial Ig" evidence="1">
    <location>
        <begin position="302"/>
        <end position="374"/>
    </location>
</feature>
<dbReference type="InterPro" id="IPR041498">
    <property type="entry name" value="Big_6"/>
</dbReference>
<dbReference type="STRING" id="407234.SAMN05421795_102368"/>
<evidence type="ECO:0000313" key="4">
    <source>
        <dbReference type="Proteomes" id="UP000186098"/>
    </source>
</evidence>
<dbReference type="InterPro" id="IPR049826">
    <property type="entry name" value="Ig-like_ice"/>
</dbReference>
<feature type="domain" description="Bacterial Ig" evidence="1">
    <location>
        <begin position="875"/>
        <end position="950"/>
    </location>
</feature>
<organism evidence="3 4">
    <name type="scientific">Phaeovulum vinaykumarii</name>
    <dbReference type="NCBI Taxonomy" id="407234"/>
    <lineage>
        <taxon>Bacteria</taxon>
        <taxon>Pseudomonadati</taxon>
        <taxon>Pseudomonadota</taxon>
        <taxon>Alphaproteobacteria</taxon>
        <taxon>Rhodobacterales</taxon>
        <taxon>Paracoccaceae</taxon>
        <taxon>Phaeovulum</taxon>
    </lineage>
</organism>
<dbReference type="NCBIfam" id="NF012196">
    <property type="entry name" value="Ig_like_ice"/>
    <property type="match status" value="1"/>
</dbReference>
<dbReference type="OrthoDB" id="7858035at2"/>
<evidence type="ECO:0000259" key="1">
    <source>
        <dbReference type="Pfam" id="PF17936"/>
    </source>
</evidence>
<name>A0A1N7L002_9RHOB</name>
<gene>
    <name evidence="3" type="ORF">SAMN05421795_102368</name>
</gene>
<protein>
    <recommendedName>
        <fullName evidence="5">Ig-like domain (Group 3)</fullName>
    </recommendedName>
</protein>
<dbReference type="Pfam" id="PF17936">
    <property type="entry name" value="Big_6"/>
    <property type="match status" value="2"/>
</dbReference>
<dbReference type="GO" id="GO:0005975">
    <property type="term" value="P:carbohydrate metabolic process"/>
    <property type="evidence" value="ECO:0007669"/>
    <property type="project" value="TreeGrafter"/>
</dbReference>
<reference evidence="4" key="1">
    <citation type="submission" date="2017-01" db="EMBL/GenBank/DDBJ databases">
        <authorList>
            <person name="Varghese N."/>
            <person name="Submissions S."/>
        </authorList>
    </citation>
    <scope>NUCLEOTIDE SEQUENCE [LARGE SCALE GENOMIC DNA]</scope>
    <source>
        <strain evidence="4">DSM 18714</strain>
    </source>
</reference>
<evidence type="ECO:0000259" key="2">
    <source>
        <dbReference type="Pfam" id="PF19077"/>
    </source>
</evidence>
<dbReference type="InterPro" id="IPR039329">
    <property type="entry name" value="SIAE"/>
</dbReference>
<feature type="domain" description="Bacterial Ig-like" evidence="2">
    <location>
        <begin position="690"/>
        <end position="760"/>
    </location>
</feature>
<evidence type="ECO:0008006" key="5">
    <source>
        <dbReference type="Google" id="ProtNLM"/>
    </source>
</evidence>
<dbReference type="NCBIfam" id="NF033510">
    <property type="entry name" value="Ca_tandemer"/>
    <property type="match status" value="9"/>
</dbReference>
<dbReference type="Gene3D" id="2.60.40.10">
    <property type="entry name" value="Immunoglobulins"/>
    <property type="match status" value="9"/>
</dbReference>
<dbReference type="PANTHER" id="PTHR22901:SF0">
    <property type="entry name" value="SIALATE O-ACETYLESTERASE"/>
    <property type="match status" value="1"/>
</dbReference>
<dbReference type="GO" id="GO:0001681">
    <property type="term" value="F:sialate O-acetylesterase activity"/>
    <property type="evidence" value="ECO:0007669"/>
    <property type="project" value="InterPro"/>
</dbReference>
<proteinExistence type="predicted"/>
<accession>A0A1N7L002</accession>
<keyword evidence="4" id="KW-1185">Reference proteome</keyword>
<dbReference type="InterPro" id="IPR013783">
    <property type="entry name" value="Ig-like_fold"/>
</dbReference>
<feature type="domain" description="Bacterial Ig-like" evidence="2">
    <location>
        <begin position="477"/>
        <end position="568"/>
    </location>
</feature>
<sequence>MAKSVDFAVRSVAGGIARGSVAGDGASGFVMVGSGDEISLHLRKESILKYMRDGDDLQLFLVDGRTITLTHFYDNAAAPPRLYLSSDGEISEVVLQDSGDGVIFAEYSGIDTWGEKWSPVDQLTFLGDDQIAGPPGDEEATGMAMFAPALLGLGPAGLLAAGAVGAGVIGGGGGGGGGGGSTVIVPTVDNPDDSHTIITTTLDPEIEVTGTGEPGSSVVVTVGDVTTTTTVGDDGTWGAVIPATDLPPDGSYSSVVEVTAPDGTVYPLDGPDYVIDMTPPDVAVSTGTVAVGDIENAAEFVDGVTITGTGEVGAAISVEVEGVTRTTTVGDDGTWSVTFEPGTLAEGEYTSVVTVTATDLLGNTTELSDVLAIDTVADPIAFDAVTGDDLVNAAEAAAGVTVTGTSTPGATLTLTLEGVTQDVVVADDGSWSASWAVADLPAGTYDTTLTATTTDAAGNVSTETHVIHVDTETAVAFDAGAIAGDDIVNATEAAGGLVLTGTAEAGASVEVTIGTVTRTATVAADGSWSATFEAGSLASGTYTATAIVTATDAAGNVASATRSFAVDTDGSVTIDAVTGDNVISGAERSAGFAVTGTAEAGASVEVALGGTTQTVTADGNGNWSASFNASNLASGEYPATATATTTDASGNVSVASQAVDVDTETTVAFSGAAIAGNDVVNGAEAGQDLVLTGTAEPGATVNVTIGSVTRPATVAADGSWSATFEAGTIAAGTYTATATVEATDAVGNVASDTRSFSVDTVANVTVNPVTADNTVSGTEAPASLAVTGTADAGATVEVTMGAITRSATADMNGTWTVSFPAGVVAAGEYAASLSVSATDTNGNTATLTHAFDVDTVTSLTAGTATPGADDVVNAAEAAGGLAVSGTGEPGATVEVALSNGATASATVDFNGNWSTTIPASALPSTTTTLTMTTTATDLLGNVAQTAQQLAFDPEVEDFALTGTVGGDGTVNIAEADAGFAISGQVEAGSEVVVTLANGATRTVTSDQNGDWAANFDASDLPAGEGSLTYDVVATDAAGNSDTLSGSFAYDQVAPDAPQIEGYMANSQGLTGITTDTGEVPHEMVAVAADGSSHAVSYGAALPVGADETLYVFDQGVPNGSYLVVNALDAAGNDAASLVIVDNTAAVSVDLDRAGLAGYDFGAIDLSFAPQADLTITEAQINALTDENNTLVVSGDGQDTVTATGAHDTGLSTMIGGVSHHIYTLGTDGTTLIVDDNVTVVI</sequence>
<evidence type="ECO:0000313" key="3">
    <source>
        <dbReference type="EMBL" id="SIS67158.1"/>
    </source>
</evidence>
<dbReference type="AlphaFoldDB" id="A0A1N7L002"/>
<dbReference type="InterPro" id="IPR044016">
    <property type="entry name" value="Big_13"/>
</dbReference>
<feature type="domain" description="Bacterial Ig-like" evidence="2">
    <location>
        <begin position="591"/>
        <end position="663"/>
    </location>
</feature>
<dbReference type="EMBL" id="FTOM01000002">
    <property type="protein sequence ID" value="SIS67158.1"/>
    <property type="molecule type" value="Genomic_DNA"/>
</dbReference>
<dbReference type="Proteomes" id="UP000186098">
    <property type="component" value="Unassembled WGS sequence"/>
</dbReference>